<dbReference type="Gene3D" id="2.60.120.200">
    <property type="match status" value="1"/>
</dbReference>
<dbReference type="InterPro" id="IPR051560">
    <property type="entry name" value="MAM_domain-containing"/>
</dbReference>
<gene>
    <name evidence="2" type="ORF">GCM10007100_03690</name>
</gene>
<dbReference type="Gene3D" id="3.60.10.10">
    <property type="entry name" value="Endonuclease/exonuclease/phosphatase"/>
    <property type="match status" value="1"/>
</dbReference>
<proteinExistence type="predicted"/>
<reference evidence="2" key="1">
    <citation type="journal article" date="2014" name="Int. J. Syst. Evol. Microbiol.">
        <title>Complete genome sequence of Corynebacterium casei LMG S-19264T (=DSM 44701T), isolated from a smear-ripened cheese.</title>
        <authorList>
            <consortium name="US DOE Joint Genome Institute (JGI-PGF)"/>
            <person name="Walter F."/>
            <person name="Albersmeier A."/>
            <person name="Kalinowski J."/>
            <person name="Ruckert C."/>
        </authorList>
    </citation>
    <scope>NUCLEOTIDE SEQUENCE</scope>
    <source>
        <strain evidence="2">KCTC 12988</strain>
    </source>
</reference>
<dbReference type="PROSITE" id="PS50060">
    <property type="entry name" value="MAM_2"/>
    <property type="match status" value="1"/>
</dbReference>
<sequence length="1082" mass="116245">MILAGWHDFSGSYGAFRNQGSAKKADASYFKVSGSLWGGDGARVSAQGCNDGTFGESFPVGSAAIDGAMSVRTDSAGISFTVTNNSVRAIGLQRILFDFASINGNSPQNLTLTYQQGDLSNANGTVIWSRSAVHNGISASADYEDVEIDLTALTDRCLGVGETARFLLEGDTASNPTQALFLDNVAVTGTVDEIAVLTYNIHGGYGPNGQGTPADNLGDFYEDFMQGEDVLCLQEVGEGSSASDEYQAAKDVFSADYPYSYQTIYEATDRAWYQSALESSLVIFSRYPFVDTHSQLIQIDPQGDEWSRFAQHVVIEVGGEQINIFNFHNTYNFGDDDYASEKAGMSKFKDYVFDRLDITQWSEAEDDNVVMLGDFNLRNGAAYLDVTEVLDPPVLTSNGLDHVASVESKSNSGFYAAVAAGLSDHPGIWVTYDFASPSAEPLEWVSPPQESAVCEVSMEAEWVADSGGVQYYFSNKTVADGSHDSGWQVSPSYTDTGLDPATTYEYTVKVRDLSANQNESVESAATAATTAALVAESLPYAESFEAALGAWKQSSDDDWDWTWHSGGTDTGATGPIGASDGVQYLYVENHGTGAQYKTSSLEALFDFTGAAAPTLFFDYHMYGVYIDFLAVDVHDGTSWTNDVWIRNNQQHSSSEEAWSTAEVDLSTYAGLAEVTLRFRSKQKQWHAADTAIDNLILEDTNTAPEAIGGSAVVRGETAVLLAASDADDDGLNYTIITPPSHGSLSGTAPELLYTPDAGYVGPDSFIFKVDDGNVDSGEVTVALFVGNVLVGYGHSAGATSPDYEYGSVSSVVTLGGGLAGGEIATTIDQLSVAEGTGLPSEVAEDDYGYFLSYIVEPNGSSIGYESLFVDAFAKEASRSYQLSYRIEGGEEVFLTSGAVSAGGLEDEGNFEIYDFPDFVTDASVEFRIYWQGGPASSSESRVYLDDFFLTGEVFSDLEMWRSSYFQTVVGEGVAADDGNPDGDSLDNYAEFILGTDPGKADSPLVILSTGDEEITVSYSRRKVDGVNVYAEWSRDLKDPWFTDGLSEELAGDDGVFETMAVSLPVSAAEARKFLSIVVERPE</sequence>
<dbReference type="InterPro" id="IPR013783">
    <property type="entry name" value="Ig-like_fold"/>
</dbReference>
<comment type="caution">
    <text evidence="2">The sequence shown here is derived from an EMBL/GenBank/DDBJ whole genome shotgun (WGS) entry which is preliminary data.</text>
</comment>
<dbReference type="RefSeq" id="WP_189566815.1">
    <property type="nucleotide sequence ID" value="NZ_BMXI01000001.1"/>
</dbReference>
<dbReference type="EMBL" id="BMXI01000001">
    <property type="protein sequence ID" value="GHC42040.1"/>
    <property type="molecule type" value="Genomic_DNA"/>
</dbReference>
<dbReference type="SMART" id="SM00137">
    <property type="entry name" value="MAM"/>
    <property type="match status" value="1"/>
</dbReference>
<accession>A0A918TD92</accession>
<dbReference type="Gene3D" id="2.60.40.2810">
    <property type="match status" value="1"/>
</dbReference>
<evidence type="ECO:0000259" key="1">
    <source>
        <dbReference type="PROSITE" id="PS50060"/>
    </source>
</evidence>
<name>A0A918TD92_9BACT</name>
<dbReference type="Pfam" id="PF00629">
    <property type="entry name" value="MAM"/>
    <property type="match status" value="1"/>
</dbReference>
<protein>
    <recommendedName>
        <fullName evidence="1">MAM domain-containing protein</fullName>
    </recommendedName>
</protein>
<dbReference type="AlphaFoldDB" id="A0A918TD92"/>
<dbReference type="Gene3D" id="2.60.40.10">
    <property type="entry name" value="Immunoglobulins"/>
    <property type="match status" value="1"/>
</dbReference>
<dbReference type="SUPFAM" id="SSF49899">
    <property type="entry name" value="Concanavalin A-like lectins/glucanases"/>
    <property type="match status" value="1"/>
</dbReference>
<feature type="domain" description="MAM" evidence="1">
    <location>
        <begin position="540"/>
        <end position="705"/>
    </location>
</feature>
<evidence type="ECO:0000313" key="2">
    <source>
        <dbReference type="EMBL" id="GHC42040.1"/>
    </source>
</evidence>
<dbReference type="InterPro" id="IPR013320">
    <property type="entry name" value="ConA-like_dom_sf"/>
</dbReference>
<dbReference type="InterPro" id="IPR000998">
    <property type="entry name" value="MAM_dom"/>
</dbReference>
<keyword evidence="3" id="KW-1185">Reference proteome</keyword>
<dbReference type="SUPFAM" id="SSF56219">
    <property type="entry name" value="DNase I-like"/>
    <property type="match status" value="1"/>
</dbReference>
<dbReference type="Pfam" id="PF17963">
    <property type="entry name" value="Big_9"/>
    <property type="match status" value="1"/>
</dbReference>
<organism evidence="2 3">
    <name type="scientific">Roseibacillus persicicus</name>
    <dbReference type="NCBI Taxonomy" id="454148"/>
    <lineage>
        <taxon>Bacteria</taxon>
        <taxon>Pseudomonadati</taxon>
        <taxon>Verrucomicrobiota</taxon>
        <taxon>Verrucomicrobiia</taxon>
        <taxon>Verrucomicrobiales</taxon>
        <taxon>Verrucomicrobiaceae</taxon>
        <taxon>Roseibacillus</taxon>
    </lineage>
</organism>
<dbReference type="PANTHER" id="PTHR23282:SF101">
    <property type="entry name" value="MAM DOMAIN-CONTAINING PROTEIN"/>
    <property type="match status" value="1"/>
</dbReference>
<dbReference type="Proteomes" id="UP000644507">
    <property type="component" value="Unassembled WGS sequence"/>
</dbReference>
<evidence type="ECO:0000313" key="3">
    <source>
        <dbReference type="Proteomes" id="UP000644507"/>
    </source>
</evidence>
<dbReference type="InterPro" id="IPR036691">
    <property type="entry name" value="Endo/exonu/phosph_ase_sf"/>
</dbReference>
<dbReference type="PANTHER" id="PTHR23282">
    <property type="entry name" value="APICAL ENDOSOMAL GLYCOPROTEIN PRECURSOR"/>
    <property type="match status" value="1"/>
</dbReference>
<reference evidence="2" key="2">
    <citation type="submission" date="2020-09" db="EMBL/GenBank/DDBJ databases">
        <authorList>
            <person name="Sun Q."/>
            <person name="Kim S."/>
        </authorList>
    </citation>
    <scope>NUCLEOTIDE SEQUENCE</scope>
    <source>
        <strain evidence="2">KCTC 12988</strain>
    </source>
</reference>
<dbReference type="GO" id="GO:0016020">
    <property type="term" value="C:membrane"/>
    <property type="evidence" value="ECO:0007669"/>
    <property type="project" value="InterPro"/>
</dbReference>